<dbReference type="Pfam" id="PF14383">
    <property type="entry name" value="VARLMGL"/>
    <property type="match status" value="1"/>
</dbReference>
<dbReference type="InterPro" id="IPR022212">
    <property type="entry name" value="DUF3741"/>
</dbReference>
<sequence>MERHQLRRSSSSPISPLHSHNLSREGNGLVGKLSNFPNLASGSSSQSDDDLFTCELGWRSPKQAVGTPIKKLLEEEMSRKSESKRRSPSVIARLMGLDGLPPQQSSHKQQKKSLENYTQRMVLTEKAQRNIATYGRRSSRKSSKDEQEFKDVFEVLDPSKMDSSSYSSRGTAHSKLTAAEMAFIQQKFMDAKRLSTDEKLQNSREFQDAIDDLDSNKDLLLKYLQQPDSLFTKHLHDLQGVPPQSHCGQTRISAMKPSHPPHCGSSGLGSNIERQTALKNRRKSQVDPASQSHGKHGAQNPVKLSKIQLDQKDEPTILPTRIVVLKPNNGRMQHSTKNPSSPQSSRASPLDCRKQTEPPSIKNREVVSYGKKKFPDDAGPSRYKSRESREIAKEITRQMRENFGNGSMNFSTPAFRGYAGDESSSNMSENESANESEETTVTSRNSADWSNRYRPSSSCSAESSVSREARKRLSERWNMTHKSVDMGIVSRSSTLGEMLAIPDLETRLGSSDAMICKKVFGDKVDRDHGAVGRDEPLGISSREGWKDAGTGNLSRSRSVPATSTVISSPRLGMRHENVCRDRYIIPKQLIQQERNRTIKGNFSKGECSPSGNYRSTTNNSHMSSFSYRDHSDTFPEVNFGMDQVQSEIAEDDSPEQICTVSGTPASIFIDKSFAVENVVDVAIENKAVPSKPIDQESSTYMLVKGDSSTSYLEVLSSQHLLMFQKPSNRASEKGSVPMQHPVAKVESPAGSKEGDQPSPVSVLETPFPDDLSSGSECFESLSADLNGLRMQLQLLRFESEAYEEGPMLISSDEEDIEEGSVGFTEERQITAESREFSYIVHVCLDSGINDADPDAFQRTLHSPECPVNPLIFEELEKKYCDHASWPRSERRLLFDRLNIALQMIYQQHANSHPWISSATMTSPKWIKYGLKDRLRKLVGSQVTKANEDAAADKILERESQWLDLREDVDVIGREIERLLTEELVRELVAV</sequence>
<dbReference type="Pfam" id="PF12552">
    <property type="entry name" value="DUF3741"/>
    <property type="match status" value="1"/>
</dbReference>
<accession>A0A835JZH6</accession>
<feature type="region of interest" description="Disordered" evidence="1">
    <location>
        <begin position="600"/>
        <end position="619"/>
    </location>
</feature>
<evidence type="ECO:0000259" key="2">
    <source>
        <dbReference type="Pfam" id="PF12552"/>
    </source>
</evidence>
<evidence type="ECO:0000259" key="4">
    <source>
        <dbReference type="Pfam" id="PF14383"/>
    </source>
</evidence>
<feature type="region of interest" description="Disordered" evidence="1">
    <location>
        <begin position="1"/>
        <end position="51"/>
    </location>
</feature>
<feature type="compositionally biased region" description="Polar residues" evidence="1">
    <location>
        <begin position="268"/>
        <end position="278"/>
    </location>
</feature>
<feature type="domain" description="DUF3741" evidence="2">
    <location>
        <begin position="185"/>
        <end position="229"/>
    </location>
</feature>
<feature type="region of interest" description="Disordered" evidence="1">
    <location>
        <begin position="728"/>
        <end position="766"/>
    </location>
</feature>
<feature type="region of interest" description="Disordered" evidence="1">
    <location>
        <begin position="531"/>
        <end position="561"/>
    </location>
</feature>
<feature type="compositionally biased region" description="Low complexity" evidence="1">
    <location>
        <begin position="422"/>
        <end position="431"/>
    </location>
</feature>
<reference evidence="5 6" key="1">
    <citation type="submission" date="2020-10" db="EMBL/GenBank/DDBJ databases">
        <title>Plant Genome Project.</title>
        <authorList>
            <person name="Zhang R.-G."/>
        </authorList>
    </citation>
    <scope>NUCLEOTIDE SEQUENCE [LARGE SCALE GENOMIC DNA]</scope>
    <source>
        <strain evidence="5">FAFU-HL-1</strain>
        <tissue evidence="5">Leaf</tissue>
    </source>
</reference>
<dbReference type="EMBL" id="JADGMS010000006">
    <property type="protein sequence ID" value="KAF9680882.1"/>
    <property type="molecule type" value="Genomic_DNA"/>
</dbReference>
<feature type="compositionally biased region" description="Polar residues" evidence="1">
    <location>
        <begin position="551"/>
        <end position="561"/>
    </location>
</feature>
<protein>
    <recommendedName>
        <fullName evidence="7">DUF4378 domain-containing protein</fullName>
    </recommendedName>
</protein>
<evidence type="ECO:0000313" key="5">
    <source>
        <dbReference type="EMBL" id="KAF9680882.1"/>
    </source>
</evidence>
<feature type="region of interest" description="Disordered" evidence="1">
    <location>
        <begin position="243"/>
        <end position="302"/>
    </location>
</feature>
<dbReference type="AlphaFoldDB" id="A0A835JZH6"/>
<comment type="caution">
    <text evidence="5">The sequence shown here is derived from an EMBL/GenBank/DDBJ whole genome shotgun (WGS) entry which is preliminary data.</text>
</comment>
<organism evidence="5 6">
    <name type="scientific">Salix dunnii</name>
    <dbReference type="NCBI Taxonomy" id="1413687"/>
    <lineage>
        <taxon>Eukaryota</taxon>
        <taxon>Viridiplantae</taxon>
        <taxon>Streptophyta</taxon>
        <taxon>Embryophyta</taxon>
        <taxon>Tracheophyta</taxon>
        <taxon>Spermatophyta</taxon>
        <taxon>Magnoliopsida</taxon>
        <taxon>eudicotyledons</taxon>
        <taxon>Gunneridae</taxon>
        <taxon>Pentapetalae</taxon>
        <taxon>rosids</taxon>
        <taxon>fabids</taxon>
        <taxon>Malpighiales</taxon>
        <taxon>Salicaceae</taxon>
        <taxon>Saliceae</taxon>
        <taxon>Salix</taxon>
    </lineage>
</organism>
<dbReference type="PANTHER" id="PTHR46836:SF8">
    <property type="entry name" value="AFADIN"/>
    <property type="match status" value="1"/>
</dbReference>
<feature type="domain" description="DUF3741" evidence="4">
    <location>
        <begin position="81"/>
        <end position="106"/>
    </location>
</feature>
<dbReference type="OrthoDB" id="1925259at2759"/>
<feature type="compositionally biased region" description="Polar residues" evidence="1">
    <location>
        <begin position="609"/>
        <end position="619"/>
    </location>
</feature>
<evidence type="ECO:0000313" key="6">
    <source>
        <dbReference type="Proteomes" id="UP000657918"/>
    </source>
</evidence>
<feature type="domain" description="DUF4378" evidence="3">
    <location>
        <begin position="835"/>
        <end position="986"/>
    </location>
</feature>
<feature type="region of interest" description="Disordered" evidence="1">
    <location>
        <begin position="325"/>
        <end position="391"/>
    </location>
</feature>
<keyword evidence="6" id="KW-1185">Reference proteome</keyword>
<dbReference type="InterPro" id="IPR025486">
    <property type="entry name" value="DUF4378"/>
</dbReference>
<evidence type="ECO:0008006" key="7">
    <source>
        <dbReference type="Google" id="ProtNLM"/>
    </source>
</evidence>
<dbReference type="PANTHER" id="PTHR46836">
    <property type="entry name" value="AFADIN"/>
    <property type="match status" value="1"/>
</dbReference>
<evidence type="ECO:0000256" key="1">
    <source>
        <dbReference type="SAM" id="MobiDB-lite"/>
    </source>
</evidence>
<feature type="compositionally biased region" description="Low complexity" evidence="1">
    <location>
        <begin position="9"/>
        <end position="20"/>
    </location>
</feature>
<feature type="compositionally biased region" description="Polar residues" evidence="1">
    <location>
        <begin position="330"/>
        <end position="347"/>
    </location>
</feature>
<name>A0A835JZH6_9ROSI</name>
<dbReference type="Proteomes" id="UP000657918">
    <property type="component" value="Unassembled WGS sequence"/>
</dbReference>
<proteinExistence type="predicted"/>
<dbReference type="InterPro" id="IPR032795">
    <property type="entry name" value="DUF3741-assoc"/>
</dbReference>
<evidence type="ECO:0000259" key="3">
    <source>
        <dbReference type="Pfam" id="PF14309"/>
    </source>
</evidence>
<gene>
    <name evidence="5" type="ORF">SADUNF_Sadunf06G0167800</name>
</gene>
<dbReference type="Pfam" id="PF14309">
    <property type="entry name" value="DUF4378"/>
    <property type="match status" value="1"/>
</dbReference>
<feature type="compositionally biased region" description="Polar residues" evidence="1">
    <location>
        <begin position="439"/>
        <end position="455"/>
    </location>
</feature>
<feature type="region of interest" description="Disordered" evidence="1">
    <location>
        <begin position="403"/>
        <end position="468"/>
    </location>
</feature>
<feature type="compositionally biased region" description="Polar residues" evidence="1">
    <location>
        <begin position="35"/>
        <end position="46"/>
    </location>
</feature>